<proteinExistence type="predicted"/>
<accession>A0A9Q2S307</accession>
<dbReference type="AlphaFoldDB" id="A0A9Q2S307"/>
<sequence length="432" mass="48546">MPANPPHIHWVSPLPPAETDIAHYTYRILPELTSRSNITLWTDAPSWNRGLAEYCRVQSLDPSKIKSGEMRGSGETTAAGDVIFVNMGNSSIFHAGFLQLVRRIPTVVILHDLALQEMYFQTVSRGMMDLDEYLDEIEQWYGKAGRQQARLCWEGRLSVYDFSSTRPGFEILMNNAVAIVTHTSAAHSAVTKRGFVPAYQLELPYKARSTYSSERLTSGPLRLMQFGYIGPNRRLENILEALANLDSNVDFVFDICGKLWDPERIKLLCSRLGLDDKVKFNGFVSEATLDDMLDKAHLVFNLRNPTMGEASGSQLRIWNAGAASVVTDDGWYHEVADEAVFRIPKENEVSSIKALLQQISKDRHVAMFKGECGRHQLINKHDPRSYADCIVQVAQNFTRDAHDAVLANAARRLIGEDRLQADLLRASLSSLF</sequence>
<dbReference type="RefSeq" id="WP_231036723.1">
    <property type="nucleotide sequence ID" value="NZ_JAJNGX010000071.1"/>
</dbReference>
<dbReference type="EMBL" id="JAFBWN010000070">
    <property type="protein sequence ID" value="MBM2357777.1"/>
    <property type="molecule type" value="Genomic_DNA"/>
</dbReference>
<protein>
    <submittedName>
        <fullName evidence="2">Glycosyltransferase</fullName>
    </submittedName>
</protein>
<evidence type="ECO:0000259" key="1">
    <source>
        <dbReference type="Pfam" id="PF00534"/>
    </source>
</evidence>
<dbReference type="Gene3D" id="3.40.50.2000">
    <property type="entry name" value="Glycogen Phosphorylase B"/>
    <property type="match status" value="1"/>
</dbReference>
<dbReference type="SUPFAM" id="SSF53756">
    <property type="entry name" value="UDP-Glycosyltransferase/glycogen phosphorylase"/>
    <property type="match status" value="1"/>
</dbReference>
<comment type="caution">
    <text evidence="2">The sequence shown here is derived from an EMBL/GenBank/DDBJ whole genome shotgun (WGS) entry which is preliminary data.</text>
</comment>
<name>A0A9Q2S307_9RHOB</name>
<reference evidence="2" key="1">
    <citation type="submission" date="2021-01" db="EMBL/GenBank/DDBJ databases">
        <title>Diatom-associated Roseobacters Show Island Model of Population Structure.</title>
        <authorList>
            <person name="Qu L."/>
            <person name="Feng X."/>
            <person name="Chen Y."/>
            <person name="Li L."/>
            <person name="Wang X."/>
            <person name="Hu Z."/>
            <person name="Wang H."/>
            <person name="Luo H."/>
        </authorList>
    </citation>
    <scope>NUCLEOTIDE SEQUENCE</scope>
    <source>
        <strain evidence="2">SM26-45</strain>
    </source>
</reference>
<dbReference type="Proteomes" id="UP000809337">
    <property type="component" value="Unassembled WGS sequence"/>
</dbReference>
<gene>
    <name evidence="2" type="ORF">JQX14_24955</name>
</gene>
<evidence type="ECO:0000313" key="3">
    <source>
        <dbReference type="Proteomes" id="UP000809337"/>
    </source>
</evidence>
<dbReference type="Pfam" id="PF00534">
    <property type="entry name" value="Glycos_transf_1"/>
    <property type="match status" value="1"/>
</dbReference>
<dbReference type="GO" id="GO:0016757">
    <property type="term" value="F:glycosyltransferase activity"/>
    <property type="evidence" value="ECO:0007669"/>
    <property type="project" value="InterPro"/>
</dbReference>
<evidence type="ECO:0000313" key="2">
    <source>
        <dbReference type="EMBL" id="MBM2357777.1"/>
    </source>
</evidence>
<dbReference type="InterPro" id="IPR001296">
    <property type="entry name" value="Glyco_trans_1"/>
</dbReference>
<organism evidence="2 3">
    <name type="scientific">Pseudosulfitobacter pseudonitzschiae</name>
    <dbReference type="NCBI Taxonomy" id="1402135"/>
    <lineage>
        <taxon>Bacteria</taxon>
        <taxon>Pseudomonadati</taxon>
        <taxon>Pseudomonadota</taxon>
        <taxon>Alphaproteobacteria</taxon>
        <taxon>Rhodobacterales</taxon>
        <taxon>Roseobacteraceae</taxon>
        <taxon>Pseudosulfitobacter</taxon>
    </lineage>
</organism>
<feature type="domain" description="Glycosyl transferase family 1" evidence="1">
    <location>
        <begin position="223"/>
        <end position="363"/>
    </location>
</feature>